<keyword evidence="3" id="KW-1133">Transmembrane helix</keyword>
<dbReference type="InterPro" id="IPR013094">
    <property type="entry name" value="AB_hydrolase_3"/>
</dbReference>
<feature type="region of interest" description="Disordered" evidence="2">
    <location>
        <begin position="1"/>
        <end position="20"/>
    </location>
</feature>
<dbReference type="STRING" id="93759.A0A1R3K217"/>
<keyword evidence="3" id="KW-0812">Transmembrane</keyword>
<organism evidence="5 6">
    <name type="scientific">Corchorus olitorius</name>
    <dbReference type="NCBI Taxonomy" id="93759"/>
    <lineage>
        <taxon>Eukaryota</taxon>
        <taxon>Viridiplantae</taxon>
        <taxon>Streptophyta</taxon>
        <taxon>Embryophyta</taxon>
        <taxon>Tracheophyta</taxon>
        <taxon>Spermatophyta</taxon>
        <taxon>Magnoliopsida</taxon>
        <taxon>eudicotyledons</taxon>
        <taxon>Gunneridae</taxon>
        <taxon>Pentapetalae</taxon>
        <taxon>rosids</taxon>
        <taxon>malvids</taxon>
        <taxon>Malvales</taxon>
        <taxon>Malvaceae</taxon>
        <taxon>Grewioideae</taxon>
        <taxon>Apeibeae</taxon>
        <taxon>Corchorus</taxon>
    </lineage>
</organism>
<feature type="transmembrane region" description="Helical" evidence="3">
    <location>
        <begin position="381"/>
        <end position="400"/>
    </location>
</feature>
<comment type="caution">
    <text evidence="5">The sequence shown here is derived from an EMBL/GenBank/DDBJ whole genome shotgun (WGS) entry which is preliminary data.</text>
</comment>
<feature type="domain" description="Alpha/beta hydrolase fold-3" evidence="4">
    <location>
        <begin position="103"/>
        <end position="322"/>
    </location>
</feature>
<dbReference type="Pfam" id="PF07859">
    <property type="entry name" value="Abhydrolase_3"/>
    <property type="match status" value="1"/>
</dbReference>
<dbReference type="Proteomes" id="UP000187203">
    <property type="component" value="Unassembled WGS sequence"/>
</dbReference>
<keyword evidence="3" id="KW-0472">Membrane</keyword>
<gene>
    <name evidence="5" type="ORF">COLO4_12150</name>
</gene>
<keyword evidence="6" id="KW-1185">Reference proteome</keyword>
<dbReference type="AlphaFoldDB" id="A0A1R3K217"/>
<evidence type="ECO:0000259" key="4">
    <source>
        <dbReference type="Pfam" id="PF07859"/>
    </source>
</evidence>
<dbReference type="InterPro" id="IPR050466">
    <property type="entry name" value="Carboxylest/Gibb_receptor"/>
</dbReference>
<evidence type="ECO:0000256" key="1">
    <source>
        <dbReference type="ARBA" id="ARBA00010515"/>
    </source>
</evidence>
<dbReference type="Gene3D" id="3.40.50.1820">
    <property type="entry name" value="alpha/beta hydrolase"/>
    <property type="match status" value="1"/>
</dbReference>
<proteinExistence type="inferred from homology"/>
<comment type="similarity">
    <text evidence="1">Belongs to the 'GDXG' lipolytic enzyme family.</text>
</comment>
<reference evidence="6" key="1">
    <citation type="submission" date="2013-09" db="EMBL/GenBank/DDBJ databases">
        <title>Corchorus olitorius genome sequencing.</title>
        <authorList>
            <person name="Alam M."/>
            <person name="Haque M.S."/>
            <person name="Islam M.S."/>
            <person name="Emdad E.M."/>
            <person name="Islam M.M."/>
            <person name="Ahmed B."/>
            <person name="Halim A."/>
            <person name="Hossen Q.M.M."/>
            <person name="Hossain M.Z."/>
            <person name="Ahmed R."/>
            <person name="Khan M.M."/>
            <person name="Islam R."/>
            <person name="Rashid M.M."/>
            <person name="Khan S.A."/>
            <person name="Rahman M.S."/>
            <person name="Alam M."/>
            <person name="Yahiya A.S."/>
            <person name="Khan M.S."/>
            <person name="Azam M.S."/>
            <person name="Haque T."/>
            <person name="Lashkar M.Z.H."/>
            <person name="Akhand A.I."/>
            <person name="Morshed G."/>
            <person name="Roy S."/>
            <person name="Uddin K.S."/>
            <person name="Rabeya T."/>
            <person name="Hossain A.S."/>
            <person name="Chowdhury A."/>
            <person name="Snigdha A.R."/>
            <person name="Mortoza M.S."/>
            <person name="Matin S.A."/>
            <person name="Hoque S.M.E."/>
            <person name="Islam M.K."/>
            <person name="Roy D.K."/>
            <person name="Haider R."/>
            <person name="Moosa M.M."/>
            <person name="Elias S.M."/>
            <person name="Hasan A.M."/>
            <person name="Jahan S."/>
            <person name="Shafiuddin M."/>
            <person name="Mahmood N."/>
            <person name="Shommy N.S."/>
        </authorList>
    </citation>
    <scope>NUCLEOTIDE SEQUENCE [LARGE SCALE GENOMIC DNA]</scope>
    <source>
        <strain evidence="6">cv. O-4</strain>
    </source>
</reference>
<sequence length="402" mass="44833">MSLSQGYPFNSHDHEKTAKPRPTLPWTVRLCVSVVSAVIDTACRPNGTANRRLIHWLDYQTPPNPPTKVNNNSVSSIDVSLDSTRNLWFRLYSPPNPQLLPVLIFFHGGGFSFLSTASLGYDMLCRNFAFKLPAIIVSVNYRLAPEHRYPSQYDDGFDVVKFLDENGATVLPQNADLSRCFLAGDSAGANLAHHVAVRACKTELRKMKVIGLISLQPFFGGEERTQSEVDLVGPSSLLVSVPRTDWCWKAFLPKGSNRDHAAANVSGPNAEDISGLDFPATMVVVGGFDPLKDWQKRYYEWLRKSGKQAFLIEYPNMIHAFYIFPNLPEVSQLVMQIKNFIAKCSSSSKLLPYSKSGTLATASYHTSSPYQDSIKFHVGFFQLYGGLLICLLGLLLGFFYKM</sequence>
<dbReference type="PANTHER" id="PTHR23024">
    <property type="entry name" value="ARYLACETAMIDE DEACETYLASE"/>
    <property type="match status" value="1"/>
</dbReference>
<accession>A0A1R3K217</accession>
<evidence type="ECO:0000313" key="6">
    <source>
        <dbReference type="Proteomes" id="UP000187203"/>
    </source>
</evidence>
<protein>
    <submittedName>
        <fullName evidence="5">Alpha/beta hydrolase-3</fullName>
    </submittedName>
</protein>
<evidence type="ECO:0000256" key="2">
    <source>
        <dbReference type="SAM" id="MobiDB-lite"/>
    </source>
</evidence>
<dbReference type="EMBL" id="AWUE01014835">
    <property type="protein sequence ID" value="OMP01117.1"/>
    <property type="molecule type" value="Genomic_DNA"/>
</dbReference>
<dbReference type="GO" id="GO:0009860">
    <property type="term" value="P:pollen tube growth"/>
    <property type="evidence" value="ECO:0007669"/>
    <property type="project" value="TreeGrafter"/>
</dbReference>
<evidence type="ECO:0000313" key="5">
    <source>
        <dbReference type="EMBL" id="OMP01117.1"/>
    </source>
</evidence>
<dbReference type="InterPro" id="IPR029058">
    <property type="entry name" value="AB_hydrolase_fold"/>
</dbReference>
<dbReference type="OrthoDB" id="408631at2759"/>
<evidence type="ECO:0000256" key="3">
    <source>
        <dbReference type="SAM" id="Phobius"/>
    </source>
</evidence>
<dbReference type="GO" id="GO:0052689">
    <property type="term" value="F:carboxylic ester hydrolase activity"/>
    <property type="evidence" value="ECO:0007669"/>
    <property type="project" value="TreeGrafter"/>
</dbReference>
<name>A0A1R3K217_9ROSI</name>
<keyword evidence="5" id="KW-0378">Hydrolase</keyword>
<dbReference type="SUPFAM" id="SSF53474">
    <property type="entry name" value="alpha/beta-Hydrolases"/>
    <property type="match status" value="1"/>
</dbReference>
<dbReference type="PANTHER" id="PTHR23024:SF609">
    <property type="entry name" value="CARBOXYLESTERASE 18-RELATED"/>
    <property type="match status" value="1"/>
</dbReference>